<dbReference type="InterPro" id="IPR029283">
    <property type="entry name" value="Membrane-bd"/>
</dbReference>
<dbReference type="Gene3D" id="2.60.40.1720">
    <property type="entry name" value="Calcium-dependent cell adhesion molecule-1"/>
    <property type="match status" value="1"/>
</dbReference>
<dbReference type="GO" id="GO:0009897">
    <property type="term" value="C:external side of plasma membrane"/>
    <property type="evidence" value="ECO:0007669"/>
    <property type="project" value="TreeGrafter"/>
</dbReference>
<name>A0A2K4MMA7_9NEIS</name>
<feature type="domain" description="Calcium-dependent cell adhesion molecule 1 membrane-binding" evidence="2">
    <location>
        <begin position="137"/>
        <end position="241"/>
    </location>
</feature>
<comment type="caution">
    <text evidence="3">The sequence shown here is derived from an EMBL/GenBank/DDBJ whole genome shotgun (WGS) entry which is preliminary data.</text>
</comment>
<dbReference type="Gene3D" id="2.60.20.10">
    <property type="entry name" value="Crystallins"/>
    <property type="match status" value="1"/>
</dbReference>
<organism evidence="3 4">
    <name type="scientific">Chromobacterium sinusclupearum</name>
    <dbReference type="NCBI Taxonomy" id="2077146"/>
    <lineage>
        <taxon>Bacteria</taxon>
        <taxon>Pseudomonadati</taxon>
        <taxon>Pseudomonadota</taxon>
        <taxon>Betaproteobacteria</taxon>
        <taxon>Neisseriales</taxon>
        <taxon>Chromobacteriaceae</taxon>
        <taxon>Chromobacterium</taxon>
    </lineage>
</organism>
<dbReference type="PANTHER" id="PTHR38083:SF1">
    <property type="entry name" value="CALCIUM-DEPENDENT CELL ADHESION MOLECULE 1-RELATED"/>
    <property type="match status" value="1"/>
</dbReference>
<dbReference type="GO" id="GO:0005509">
    <property type="term" value="F:calcium ion binding"/>
    <property type="evidence" value="ECO:0007669"/>
    <property type="project" value="TreeGrafter"/>
</dbReference>
<dbReference type="Proteomes" id="UP000236416">
    <property type="component" value="Unassembled WGS sequence"/>
</dbReference>
<dbReference type="Pfam" id="PF14564">
    <property type="entry name" value="Membrane_bind"/>
    <property type="match status" value="1"/>
</dbReference>
<dbReference type="EMBL" id="PPTF01000060">
    <property type="protein sequence ID" value="POA98206.1"/>
    <property type="molecule type" value="Genomic_DNA"/>
</dbReference>
<evidence type="ECO:0000313" key="3">
    <source>
        <dbReference type="EMBL" id="POA98206.1"/>
    </source>
</evidence>
<sequence>MGFSSLPALTNRPVAVLMAWRQAAPCSRHPIPVLIDKEHGMALLPDQIAFFRTKDLQGEPDFYKVGDDITFQFGDNFNDKYKSVEVGETAKVRCYQHTNASGLTHEYLPGRHQNIDAQISGLSKFQVLALDTAFAVGLRLHDKTGSAPGEYTMVFEAAEIGRVEVPSGLGNYVFLPASSSSNETTCAIFVFNRDGISVASGAVYFRWDPHTLEIHITEYEETFPANMSYHKDDQTRITFYLDAVK</sequence>
<evidence type="ECO:0000313" key="4">
    <source>
        <dbReference type="Proteomes" id="UP000236416"/>
    </source>
</evidence>
<evidence type="ECO:0000259" key="2">
    <source>
        <dbReference type="Pfam" id="PF14564"/>
    </source>
</evidence>
<evidence type="ECO:0000259" key="1">
    <source>
        <dbReference type="Pfam" id="PF08964"/>
    </source>
</evidence>
<dbReference type="InterPro" id="IPR038423">
    <property type="entry name" value="CAD_C_sf"/>
</dbReference>
<keyword evidence="4" id="KW-1185">Reference proteome</keyword>
<gene>
    <name evidence="3" type="ORF">C2134_12190</name>
</gene>
<dbReference type="Pfam" id="PF08964">
    <property type="entry name" value="Crystall_3"/>
    <property type="match status" value="1"/>
</dbReference>
<proteinExistence type="predicted"/>
<accession>A0A2K4MMA7</accession>
<dbReference type="GO" id="GO:0016339">
    <property type="term" value="P:calcium-dependent cell-cell adhesion via plasma membrane cell adhesion molecules"/>
    <property type="evidence" value="ECO:0007669"/>
    <property type="project" value="TreeGrafter"/>
</dbReference>
<reference evidence="3 4" key="1">
    <citation type="submission" date="2018-01" db="EMBL/GenBank/DDBJ databases">
        <title>Genomic Sequence of Chromobacterium MWU13-2610 from wild cranberry bogs within the Cape Cod National Seashore.</title>
        <authorList>
            <person name="O'Hara-Hanley K."/>
            <person name="Soby S."/>
            <person name="Harrison A."/>
        </authorList>
    </citation>
    <scope>NUCLEOTIDE SEQUENCE [LARGE SCALE GENOMIC DNA]</scope>
    <source>
        <strain evidence="3 4">MWU13-2610</strain>
    </source>
</reference>
<dbReference type="PANTHER" id="PTHR38083">
    <property type="entry name" value="CALCIUM-DEPENDENT CELL ADHESION MOLECULE 1-RELATED"/>
    <property type="match status" value="1"/>
</dbReference>
<feature type="domain" description="Calcium-dependent cell adhesion molecule N-terminal" evidence="1">
    <location>
        <begin position="46"/>
        <end position="128"/>
    </location>
</feature>
<dbReference type="InterPro" id="IPR015059">
    <property type="entry name" value="Ca_cell_adhesion_N_dom"/>
</dbReference>
<protein>
    <submittedName>
        <fullName evidence="3">Uncharacterized protein</fullName>
    </submittedName>
</protein>
<dbReference type="GO" id="GO:0005516">
    <property type="term" value="F:calmodulin binding"/>
    <property type="evidence" value="ECO:0007669"/>
    <property type="project" value="TreeGrafter"/>
</dbReference>
<dbReference type="GO" id="GO:0005911">
    <property type="term" value="C:cell-cell junction"/>
    <property type="evidence" value="ECO:0007669"/>
    <property type="project" value="TreeGrafter"/>
</dbReference>
<dbReference type="AlphaFoldDB" id="A0A2K4MMA7"/>
<dbReference type="InterPro" id="IPR052885">
    <property type="entry name" value="Dictyostelium_CAD"/>
</dbReference>